<dbReference type="PANTHER" id="PTHR41287">
    <property type="match status" value="1"/>
</dbReference>
<evidence type="ECO:0000313" key="4">
    <source>
        <dbReference type="Proteomes" id="UP000093044"/>
    </source>
</evidence>
<dbReference type="GeneID" id="83058281"/>
<dbReference type="EMBL" id="CP016757">
    <property type="protein sequence ID" value="ANZ45463.1"/>
    <property type="molecule type" value="Genomic_DNA"/>
</dbReference>
<protein>
    <submittedName>
        <fullName evidence="3">Terminase</fullName>
    </submittedName>
</protein>
<dbReference type="Proteomes" id="UP000093044">
    <property type="component" value="Chromosome"/>
</dbReference>
<evidence type="ECO:0000313" key="3">
    <source>
        <dbReference type="EMBL" id="ANZ45463.1"/>
    </source>
</evidence>
<evidence type="ECO:0000259" key="1">
    <source>
        <dbReference type="Pfam" id="PF03354"/>
    </source>
</evidence>
<accession>A0A1B2I688</accession>
<dbReference type="InterPro" id="IPR005021">
    <property type="entry name" value="Terminase_largesu-like"/>
</dbReference>
<dbReference type="PANTHER" id="PTHR41287:SF1">
    <property type="entry name" value="PROTEIN YMFN"/>
    <property type="match status" value="1"/>
</dbReference>
<organism evidence="3 4">
    <name type="scientific">Cloacibacillus porcorum</name>
    <dbReference type="NCBI Taxonomy" id="1197717"/>
    <lineage>
        <taxon>Bacteria</taxon>
        <taxon>Thermotogati</taxon>
        <taxon>Synergistota</taxon>
        <taxon>Synergistia</taxon>
        <taxon>Synergistales</taxon>
        <taxon>Synergistaceae</taxon>
        <taxon>Cloacibacillus</taxon>
    </lineage>
</organism>
<dbReference type="Pfam" id="PF20441">
    <property type="entry name" value="TerL_nuclease"/>
    <property type="match status" value="1"/>
</dbReference>
<dbReference type="InterPro" id="IPR046461">
    <property type="entry name" value="TerL_ATPase"/>
</dbReference>
<dbReference type="RefSeq" id="WP_066745800.1">
    <property type="nucleotide sequence ID" value="NZ_CP016757.1"/>
</dbReference>
<dbReference type="Pfam" id="PF03354">
    <property type="entry name" value="TerL_ATPase"/>
    <property type="match status" value="1"/>
</dbReference>
<reference evidence="3" key="1">
    <citation type="submission" date="2016-08" db="EMBL/GenBank/DDBJ databases">
        <title>Complete genome of Cloacibacillus porcorum.</title>
        <authorList>
            <person name="Looft T."/>
            <person name="Bayles D.O."/>
            <person name="Alt D.P."/>
        </authorList>
    </citation>
    <scope>NUCLEOTIDE SEQUENCE [LARGE SCALE GENOMIC DNA]</scope>
    <source>
        <strain evidence="3">CL-84</strain>
    </source>
</reference>
<name>A0A1B2I688_9BACT</name>
<dbReference type="InterPro" id="IPR027417">
    <property type="entry name" value="P-loop_NTPase"/>
</dbReference>
<gene>
    <name evidence="3" type="ORF">BED41_10520</name>
</gene>
<dbReference type="KEGG" id="cpor:BED41_10520"/>
<evidence type="ECO:0000259" key="2">
    <source>
        <dbReference type="Pfam" id="PF20441"/>
    </source>
</evidence>
<keyword evidence="4" id="KW-1185">Reference proteome</keyword>
<feature type="domain" description="Terminase large subunit-like ATPase" evidence="1">
    <location>
        <begin position="75"/>
        <end position="246"/>
    </location>
</feature>
<dbReference type="InterPro" id="IPR046462">
    <property type="entry name" value="TerL_nuclease"/>
</dbReference>
<dbReference type="GO" id="GO:0004519">
    <property type="term" value="F:endonuclease activity"/>
    <property type="evidence" value="ECO:0007669"/>
    <property type="project" value="InterPro"/>
</dbReference>
<dbReference type="Gene3D" id="3.40.50.300">
    <property type="entry name" value="P-loop containing nucleotide triphosphate hydrolases"/>
    <property type="match status" value="1"/>
</dbReference>
<proteinExistence type="predicted"/>
<sequence length="554" mass="63076">MNPIVEYGTQVLTGEIVACEKIKQVYAHLIDCLEDKNSEYEYDERRAKHAVNFIERYCKHSKGAAGGGAFKLELWQRALVSALFGFIHKIDGTRKYREMVLIVARKNGKSTLGSAIALYMLLADGEKGPEVVSAATMREQAKIIWGEAKRMVKKSPQLSARCRCLVGEIDCDFNDGVFKPLSSESNSLDGLNLHCALIDELHAIADKNLYDVLIDGMSAREQPLSVIVSTAGTLREGIFDIKYEECKLILDGYNDPKGYHDEGVLPVIYELDKRSEWMDERCWIKANPGLGTIKRIANLAQKVDKAKKNPLLVKNLVTKDFNIRETTSEAWLTFEQLNNTETYDLSTLRPRYGIGGADLSSTTDLTCGTLIFMVPEDPHIYVKQMYWLPEDLLEKREQEDQIPYGVWKEQGLLRTTPGNRVHYRHVVEWFLELREQCDIYMPYFGYDAWSAEYFVADMRSEFGAEVPEPVFQGKKTLSSPMKSLGADLEKKIINYNNNPILKWCISNTAIDIDKNNNIQPVKGTSSRRRIDGLASLLDAYVVFERHREDYMNLI</sequence>
<dbReference type="STRING" id="1197717.BED41_10520"/>
<dbReference type="OrthoDB" id="9760250at2"/>
<dbReference type="AlphaFoldDB" id="A0A1B2I688"/>
<feature type="domain" description="Terminase large subunit-like endonuclease" evidence="2">
    <location>
        <begin position="268"/>
        <end position="544"/>
    </location>
</feature>